<dbReference type="EMBL" id="RBXX01000002">
    <property type="protein sequence ID" value="RKT87587.1"/>
    <property type="molecule type" value="Genomic_DNA"/>
</dbReference>
<organism evidence="5 6">
    <name type="scientific">Saccharopolyspora antimicrobica</name>
    <dbReference type="NCBI Taxonomy" id="455193"/>
    <lineage>
        <taxon>Bacteria</taxon>
        <taxon>Bacillati</taxon>
        <taxon>Actinomycetota</taxon>
        <taxon>Actinomycetes</taxon>
        <taxon>Pseudonocardiales</taxon>
        <taxon>Pseudonocardiaceae</taxon>
        <taxon>Saccharopolyspora</taxon>
    </lineage>
</organism>
<dbReference type="Gene3D" id="3.40.190.10">
    <property type="entry name" value="Periplasmic binding protein-like II"/>
    <property type="match status" value="2"/>
</dbReference>
<sequence>MLTRVRTAVTALVAAGLLAGCAPAPDQNSGLDVGADVVSPVAKDEAVAALLPPEVREAGVLRFGSSIGSPPSAFHLPDNRTAVGLDIDITDAVARVLGVRVEREEAAFEAILPALGSGKFQVGTGNFGVTEERRKTIDFVTYIDDGQGFAVRQDSDLAPVTDIAQLCGRIVGTGAGTTFESTLNAQVHRCAEAGLPPYQVQVFSEQSAYYSALRQGKIDVLMSTINGLRHATSQQPNLRFLNEFRRLDVGFALAKGSPLAPALQAAVNKLIADGTYQRILHKWGVEPSAIETSQISPPELR</sequence>
<protein>
    <submittedName>
        <fullName evidence="4">Amino acid ABC transporter substrate-binding protein (PAAT family)</fullName>
    </submittedName>
    <submittedName>
        <fullName evidence="5">Polar amino acid transport system substrate-binding protein</fullName>
    </submittedName>
</protein>
<dbReference type="Pfam" id="PF00497">
    <property type="entry name" value="SBP_bac_3"/>
    <property type="match status" value="1"/>
</dbReference>
<dbReference type="PANTHER" id="PTHR35936:SF17">
    <property type="entry name" value="ARGININE-BINDING EXTRACELLULAR PROTEIN ARTP"/>
    <property type="match status" value="1"/>
</dbReference>
<dbReference type="OrthoDB" id="4577708at2"/>
<dbReference type="EMBL" id="FOUP01000001">
    <property type="protein sequence ID" value="SFM59397.1"/>
    <property type="molecule type" value="Genomic_DNA"/>
</dbReference>
<dbReference type="PANTHER" id="PTHR35936">
    <property type="entry name" value="MEMBRANE-BOUND LYTIC MUREIN TRANSGLYCOSYLASE F"/>
    <property type="match status" value="1"/>
</dbReference>
<dbReference type="InterPro" id="IPR001638">
    <property type="entry name" value="Solute-binding_3/MltF_N"/>
</dbReference>
<dbReference type="STRING" id="455193.SAMN05421805_101837"/>
<evidence type="ECO:0000313" key="7">
    <source>
        <dbReference type="Proteomes" id="UP000270697"/>
    </source>
</evidence>
<dbReference type="AlphaFoldDB" id="A0A1I4S4H9"/>
<dbReference type="SMART" id="SM00062">
    <property type="entry name" value="PBPb"/>
    <property type="match status" value="1"/>
</dbReference>
<evidence type="ECO:0000313" key="4">
    <source>
        <dbReference type="EMBL" id="RKT87587.1"/>
    </source>
</evidence>
<proteinExistence type="predicted"/>
<feature type="chain" id="PRO_5011470369" evidence="2">
    <location>
        <begin position="25"/>
        <end position="301"/>
    </location>
</feature>
<reference evidence="4 7" key="2">
    <citation type="submission" date="2018-10" db="EMBL/GenBank/DDBJ databases">
        <title>Sequencing the genomes of 1000 actinobacteria strains.</title>
        <authorList>
            <person name="Klenk H.-P."/>
        </authorList>
    </citation>
    <scope>NUCLEOTIDE SEQUENCE [LARGE SCALE GENOMIC DNA]</scope>
    <source>
        <strain evidence="4 7">DSM 45119</strain>
    </source>
</reference>
<keyword evidence="7" id="KW-1185">Reference proteome</keyword>
<evidence type="ECO:0000256" key="2">
    <source>
        <dbReference type="SAM" id="SignalP"/>
    </source>
</evidence>
<feature type="domain" description="Solute-binding protein family 3/N-terminal" evidence="3">
    <location>
        <begin position="60"/>
        <end position="287"/>
    </location>
</feature>
<dbReference type="Proteomes" id="UP000199398">
    <property type="component" value="Unassembled WGS sequence"/>
</dbReference>
<dbReference type="CDD" id="cd01004">
    <property type="entry name" value="PBP2_MidA_like"/>
    <property type="match status" value="1"/>
</dbReference>
<evidence type="ECO:0000259" key="3">
    <source>
        <dbReference type="SMART" id="SM00062"/>
    </source>
</evidence>
<evidence type="ECO:0000313" key="6">
    <source>
        <dbReference type="Proteomes" id="UP000199398"/>
    </source>
</evidence>
<gene>
    <name evidence="4" type="ORF">ATL45_6007</name>
    <name evidence="5" type="ORF">SAMN05421805_101837</name>
</gene>
<dbReference type="Proteomes" id="UP000270697">
    <property type="component" value="Unassembled WGS sequence"/>
</dbReference>
<evidence type="ECO:0000256" key="1">
    <source>
        <dbReference type="ARBA" id="ARBA00022729"/>
    </source>
</evidence>
<feature type="signal peptide" evidence="2">
    <location>
        <begin position="1"/>
        <end position="24"/>
    </location>
</feature>
<reference evidence="5 6" key="1">
    <citation type="submission" date="2016-10" db="EMBL/GenBank/DDBJ databases">
        <authorList>
            <person name="de Groot N.N."/>
        </authorList>
    </citation>
    <scope>NUCLEOTIDE SEQUENCE [LARGE SCALE GENOMIC DNA]</scope>
    <source>
        <strain evidence="5 6">CPCC 201259</strain>
    </source>
</reference>
<evidence type="ECO:0000313" key="5">
    <source>
        <dbReference type="EMBL" id="SFM59397.1"/>
    </source>
</evidence>
<keyword evidence="1 2" id="KW-0732">Signal</keyword>
<dbReference type="SUPFAM" id="SSF53850">
    <property type="entry name" value="Periplasmic binding protein-like II"/>
    <property type="match status" value="1"/>
</dbReference>
<name>A0A1I4S4H9_9PSEU</name>
<dbReference type="PROSITE" id="PS51257">
    <property type="entry name" value="PROKAR_LIPOPROTEIN"/>
    <property type="match status" value="1"/>
</dbReference>
<accession>A0A1I4S4H9</accession>